<sequence length="488" mass="56647">MNNLSQRLTLGLLLLLLADIIWIMSSKLINYVPYKTDDYKKPFFFAYTKASIFTLYFLVYILFKELRKPCGNQTNYMFVNFDTIENNDDDDDEEDDNVFTDETERLSTASFVPIKNPSVTSGTESDDSGTVKPNNKVVRFNKVAEVRHLSETEATEALMARLSYAATIRAREICRLSRQLLNLHQTAKLAFTVAPLWGVANLLHQMSMVYMEHTLVSVVLSTTSFFTLLLSLFFVTPPKDRFTNKIKILIKYNILNKLKKNVYFDYLKIIFILYLQVIITLPDSHFSFSEINVGFALSLCSAIFYALNIVTLRSWVDHEDKLDIILYFGLVGLFNVLMFWPLFIFLHYFELETFEWPNKQQAISLLINGVVKATLPEVIWLWGCLLTSSIIATMSIGLTIPMSYMLYGISSQNKSDYERFLLPSFYLGLVPTTFSYFCLIWLTYRFNYNQNEYNCLSRCQRKNLIRLRDSDAEQVESLIQIHETDKEV</sequence>
<feature type="transmembrane region" description="Helical" evidence="5">
    <location>
        <begin position="186"/>
        <end position="203"/>
    </location>
</feature>
<dbReference type="EMBL" id="VUJU01004560">
    <property type="protein sequence ID" value="KAF0753980.1"/>
    <property type="molecule type" value="Genomic_DNA"/>
</dbReference>
<keyword evidence="4 5" id="KW-0472">Membrane</keyword>
<proteinExistence type="predicted"/>
<evidence type="ECO:0000256" key="2">
    <source>
        <dbReference type="ARBA" id="ARBA00022692"/>
    </source>
</evidence>
<comment type="caution">
    <text evidence="6">The sequence shown here is derived from an EMBL/GenBank/DDBJ whole genome shotgun (WGS) entry which is preliminary data.</text>
</comment>
<comment type="subcellular location">
    <subcellularLocation>
        <location evidence="1">Membrane</location>
        <topology evidence="1">Multi-pass membrane protein</topology>
    </subcellularLocation>
</comment>
<feature type="transmembrane region" description="Helical" evidence="5">
    <location>
        <begin position="215"/>
        <end position="235"/>
    </location>
</feature>
<dbReference type="AlphaFoldDB" id="A0A6G0YDN9"/>
<protein>
    <submittedName>
        <fullName evidence="6">Solute carrier family 35 member F5</fullName>
    </submittedName>
</protein>
<dbReference type="OrthoDB" id="10041630at2759"/>
<feature type="transmembrane region" description="Helical" evidence="5">
    <location>
        <begin position="420"/>
        <end position="444"/>
    </location>
</feature>
<evidence type="ECO:0000256" key="1">
    <source>
        <dbReference type="ARBA" id="ARBA00004141"/>
    </source>
</evidence>
<name>A0A6G0YDN9_APHCR</name>
<dbReference type="GO" id="GO:0016020">
    <property type="term" value="C:membrane"/>
    <property type="evidence" value="ECO:0007669"/>
    <property type="project" value="UniProtKB-SubCell"/>
</dbReference>
<feature type="transmembrane region" description="Helical" evidence="5">
    <location>
        <begin position="293"/>
        <end position="312"/>
    </location>
</feature>
<keyword evidence="2 5" id="KW-0812">Transmembrane</keyword>
<accession>A0A6G0YDN9</accession>
<dbReference type="PANTHER" id="PTHR23051">
    <property type="entry name" value="SOLUTE CARRIER FAMILY 35, MEMBER F5"/>
    <property type="match status" value="1"/>
</dbReference>
<dbReference type="PANTHER" id="PTHR23051:SF0">
    <property type="entry name" value="SOLUTE CARRIER FAMILY 35 MEMBER F5"/>
    <property type="match status" value="1"/>
</dbReference>
<feature type="transmembrane region" description="Helical" evidence="5">
    <location>
        <begin position="324"/>
        <end position="349"/>
    </location>
</feature>
<feature type="transmembrane region" description="Helical" evidence="5">
    <location>
        <begin position="42"/>
        <end position="63"/>
    </location>
</feature>
<keyword evidence="7" id="KW-1185">Reference proteome</keyword>
<evidence type="ECO:0000256" key="3">
    <source>
        <dbReference type="ARBA" id="ARBA00022989"/>
    </source>
</evidence>
<evidence type="ECO:0000313" key="7">
    <source>
        <dbReference type="Proteomes" id="UP000478052"/>
    </source>
</evidence>
<evidence type="ECO:0000256" key="4">
    <source>
        <dbReference type="ARBA" id="ARBA00023136"/>
    </source>
</evidence>
<evidence type="ECO:0000313" key="6">
    <source>
        <dbReference type="EMBL" id="KAF0753980.1"/>
    </source>
</evidence>
<evidence type="ECO:0000256" key="5">
    <source>
        <dbReference type="SAM" id="Phobius"/>
    </source>
</evidence>
<feature type="transmembrane region" description="Helical" evidence="5">
    <location>
        <begin position="262"/>
        <end position="281"/>
    </location>
</feature>
<reference evidence="6 7" key="1">
    <citation type="submission" date="2019-08" db="EMBL/GenBank/DDBJ databases">
        <title>Whole genome of Aphis craccivora.</title>
        <authorList>
            <person name="Voronova N.V."/>
            <person name="Shulinski R.S."/>
            <person name="Bandarenka Y.V."/>
            <person name="Zhorov D.G."/>
            <person name="Warner D."/>
        </authorList>
    </citation>
    <scope>NUCLEOTIDE SEQUENCE [LARGE SCALE GENOMIC DNA]</scope>
    <source>
        <strain evidence="6">180601</strain>
        <tissue evidence="6">Whole Body</tissue>
    </source>
</reference>
<feature type="transmembrane region" description="Helical" evidence="5">
    <location>
        <begin position="379"/>
        <end position="400"/>
    </location>
</feature>
<dbReference type="Proteomes" id="UP000478052">
    <property type="component" value="Unassembled WGS sequence"/>
</dbReference>
<organism evidence="6 7">
    <name type="scientific">Aphis craccivora</name>
    <name type="common">Cowpea aphid</name>
    <dbReference type="NCBI Taxonomy" id="307492"/>
    <lineage>
        <taxon>Eukaryota</taxon>
        <taxon>Metazoa</taxon>
        <taxon>Ecdysozoa</taxon>
        <taxon>Arthropoda</taxon>
        <taxon>Hexapoda</taxon>
        <taxon>Insecta</taxon>
        <taxon>Pterygota</taxon>
        <taxon>Neoptera</taxon>
        <taxon>Paraneoptera</taxon>
        <taxon>Hemiptera</taxon>
        <taxon>Sternorrhyncha</taxon>
        <taxon>Aphidomorpha</taxon>
        <taxon>Aphidoidea</taxon>
        <taxon>Aphididae</taxon>
        <taxon>Aphidini</taxon>
        <taxon>Aphis</taxon>
        <taxon>Aphis</taxon>
    </lineage>
</organism>
<gene>
    <name evidence="6" type="ORF">FWK35_00008526</name>
</gene>
<keyword evidence="3 5" id="KW-1133">Transmembrane helix</keyword>